<sequence>MASTSLSFSPRSYQSRLSKERPGSLLNAAIVDINIAKGIVGITPAGPVLAPAIGILTMVKEIAINEHHYVELGLQCADVCKALARSLEGKQLDDFGSHECEAMAQLLGTMDEIKKNATKKRGRGNFTKMFSARGDRETVAAWKADLNRVLQVFNVRLTRSAQLLLTTSLRLRWRLTPTQLFTRPSVSYLRLGLMRSVPYLTCTVACRRLRLTRAVPHMK</sequence>
<reference evidence="1" key="1">
    <citation type="journal article" date="2020" name="Nat. Commun.">
        <title>Large-scale genome sequencing of mycorrhizal fungi provides insights into the early evolution of symbiotic traits.</title>
        <authorList>
            <person name="Miyauchi S."/>
            <person name="Kiss E."/>
            <person name="Kuo A."/>
            <person name="Drula E."/>
            <person name="Kohler A."/>
            <person name="Sanchez-Garcia M."/>
            <person name="Morin E."/>
            <person name="Andreopoulos B."/>
            <person name="Barry K.W."/>
            <person name="Bonito G."/>
            <person name="Buee M."/>
            <person name="Carver A."/>
            <person name="Chen C."/>
            <person name="Cichocki N."/>
            <person name="Clum A."/>
            <person name="Culley D."/>
            <person name="Crous P.W."/>
            <person name="Fauchery L."/>
            <person name="Girlanda M."/>
            <person name="Hayes R.D."/>
            <person name="Keri Z."/>
            <person name="LaButti K."/>
            <person name="Lipzen A."/>
            <person name="Lombard V."/>
            <person name="Magnuson J."/>
            <person name="Maillard F."/>
            <person name="Murat C."/>
            <person name="Nolan M."/>
            <person name="Ohm R.A."/>
            <person name="Pangilinan J."/>
            <person name="Pereira M.F."/>
            <person name="Perotto S."/>
            <person name="Peter M."/>
            <person name="Pfister S."/>
            <person name="Riley R."/>
            <person name="Sitrit Y."/>
            <person name="Stielow J.B."/>
            <person name="Szollosi G."/>
            <person name="Zifcakova L."/>
            <person name="Stursova M."/>
            <person name="Spatafora J.W."/>
            <person name="Tedersoo L."/>
            <person name="Vaario L.M."/>
            <person name="Yamada A."/>
            <person name="Yan M."/>
            <person name="Wang P."/>
            <person name="Xu J."/>
            <person name="Bruns T."/>
            <person name="Baldrian P."/>
            <person name="Vilgalys R."/>
            <person name="Dunand C."/>
            <person name="Henrissat B."/>
            <person name="Grigoriev I.V."/>
            <person name="Hibbett D."/>
            <person name="Nagy L.G."/>
            <person name="Martin F.M."/>
        </authorList>
    </citation>
    <scope>NUCLEOTIDE SEQUENCE</scope>
    <source>
        <strain evidence="1">UH-Tt-Lm1</strain>
    </source>
</reference>
<name>A0A9P6H8B5_9AGAM</name>
<dbReference type="CDD" id="cd21037">
    <property type="entry name" value="MLKL_NTD"/>
    <property type="match status" value="1"/>
</dbReference>
<dbReference type="EMBL" id="WIUZ02000018">
    <property type="protein sequence ID" value="KAF9779804.1"/>
    <property type="molecule type" value="Genomic_DNA"/>
</dbReference>
<gene>
    <name evidence="1" type="ORF">BJ322DRAFT_1086568</name>
</gene>
<organism evidence="1 2">
    <name type="scientific">Thelephora terrestris</name>
    <dbReference type="NCBI Taxonomy" id="56493"/>
    <lineage>
        <taxon>Eukaryota</taxon>
        <taxon>Fungi</taxon>
        <taxon>Dikarya</taxon>
        <taxon>Basidiomycota</taxon>
        <taxon>Agaricomycotina</taxon>
        <taxon>Agaricomycetes</taxon>
        <taxon>Thelephorales</taxon>
        <taxon>Thelephoraceae</taxon>
        <taxon>Thelephora</taxon>
    </lineage>
</organism>
<reference evidence="1" key="2">
    <citation type="submission" date="2020-11" db="EMBL/GenBank/DDBJ databases">
        <authorList>
            <consortium name="DOE Joint Genome Institute"/>
            <person name="Kuo A."/>
            <person name="Miyauchi S."/>
            <person name="Kiss E."/>
            <person name="Drula E."/>
            <person name="Kohler A."/>
            <person name="Sanchez-Garcia M."/>
            <person name="Andreopoulos B."/>
            <person name="Barry K.W."/>
            <person name="Bonito G."/>
            <person name="Buee M."/>
            <person name="Carver A."/>
            <person name="Chen C."/>
            <person name="Cichocki N."/>
            <person name="Clum A."/>
            <person name="Culley D."/>
            <person name="Crous P.W."/>
            <person name="Fauchery L."/>
            <person name="Girlanda M."/>
            <person name="Hayes R."/>
            <person name="Keri Z."/>
            <person name="Labutti K."/>
            <person name="Lipzen A."/>
            <person name="Lombard V."/>
            <person name="Magnuson J."/>
            <person name="Maillard F."/>
            <person name="Morin E."/>
            <person name="Murat C."/>
            <person name="Nolan M."/>
            <person name="Ohm R."/>
            <person name="Pangilinan J."/>
            <person name="Pereira M."/>
            <person name="Perotto S."/>
            <person name="Peter M."/>
            <person name="Riley R."/>
            <person name="Sitrit Y."/>
            <person name="Stielow B."/>
            <person name="Szollosi G."/>
            <person name="Zifcakova L."/>
            <person name="Stursova M."/>
            <person name="Spatafora J.W."/>
            <person name="Tedersoo L."/>
            <person name="Vaario L.-M."/>
            <person name="Yamada A."/>
            <person name="Yan M."/>
            <person name="Wang P."/>
            <person name="Xu J."/>
            <person name="Bruns T."/>
            <person name="Baldrian P."/>
            <person name="Vilgalys R."/>
            <person name="Henrissat B."/>
            <person name="Grigoriev I.V."/>
            <person name="Hibbett D."/>
            <person name="Nagy L.G."/>
            <person name="Martin F.M."/>
        </authorList>
    </citation>
    <scope>NUCLEOTIDE SEQUENCE</scope>
    <source>
        <strain evidence="1">UH-Tt-Lm1</strain>
    </source>
</reference>
<protein>
    <submittedName>
        <fullName evidence="1">Uncharacterized protein</fullName>
    </submittedName>
</protein>
<accession>A0A9P6H8B5</accession>
<dbReference type="AlphaFoldDB" id="A0A9P6H8B5"/>
<dbReference type="InterPro" id="IPR059179">
    <property type="entry name" value="MLKL-like_MCAfunc"/>
</dbReference>
<evidence type="ECO:0000313" key="2">
    <source>
        <dbReference type="Proteomes" id="UP000736335"/>
    </source>
</evidence>
<evidence type="ECO:0000313" key="1">
    <source>
        <dbReference type="EMBL" id="KAF9779804.1"/>
    </source>
</evidence>
<dbReference type="OrthoDB" id="431454at2759"/>
<keyword evidence="2" id="KW-1185">Reference proteome</keyword>
<dbReference type="Proteomes" id="UP000736335">
    <property type="component" value="Unassembled WGS sequence"/>
</dbReference>
<comment type="caution">
    <text evidence="1">The sequence shown here is derived from an EMBL/GenBank/DDBJ whole genome shotgun (WGS) entry which is preliminary data.</text>
</comment>
<proteinExistence type="predicted"/>